<evidence type="ECO:0000313" key="6">
    <source>
        <dbReference type="Proteomes" id="UP000482800"/>
    </source>
</evidence>
<organism evidence="5 6">
    <name type="scientific">Phytohabitans houttuyneae</name>
    <dbReference type="NCBI Taxonomy" id="1076126"/>
    <lineage>
        <taxon>Bacteria</taxon>
        <taxon>Bacillati</taxon>
        <taxon>Actinomycetota</taxon>
        <taxon>Actinomycetes</taxon>
        <taxon>Micromonosporales</taxon>
        <taxon>Micromonosporaceae</taxon>
    </lineage>
</organism>
<evidence type="ECO:0000256" key="2">
    <source>
        <dbReference type="ARBA" id="ARBA00022917"/>
    </source>
</evidence>
<keyword evidence="2" id="KW-0648">Protein biosynthesis</keyword>
<dbReference type="SUPFAM" id="SSF50447">
    <property type="entry name" value="Translation proteins"/>
    <property type="match status" value="1"/>
</dbReference>
<keyword evidence="3" id="KW-0342">GTP-binding</keyword>
<sequence>MLNLGILAHVDAGKTSLTERLLYAAGVIDEIGSVDAGSTQTDSMALERQRGITIKSAVVSFAIGDVTVNLIDTPGHPDFIAEVERVLGVLDGAVLVVSAVEGVQAQTRVLMRTLRRLRIPTILFVNKIDRTGARYADLLAAVADKLTPDAVPMGSVTAIGTRDAAFVERPDDPALVDVLTRHDDALLAAYVADEGAATPHRLRADLAAATRRASVYPVFFGSAITGAGVPPLMKGIADLLPAAAGDPGGTLSGTVFKVERGAGGEKVAYVRLFSGTVHTRDRLMVRGDDSKVTAIGVFDRGGTVRADEVSAGRIGKLWGLGAVRIGDPIGEPRAGATHHFAPPSLETVVVPAHPADKGALHAALTQLAEQDPLINLRQDAIRQEMSVSLYGEVQKEVIQATLAGDYGVSATFRESTSICVERPEGSGAAVEFMGKDGNPFLATVGLRVDPAPAGSGVGYRLEVELGSMPYAFMKAVEDTVRETLEQGLRGWRVTDCVVTMTHSGYAPRQSHAHATFDKSMSSTGFDFRGLTPLVLMAALTRAGTVVHEPLHRFRLEFPVPCFGALLPVLVRLGGVPRRHDLHGGGDAGWRQLPGASSGHSSLGVLEGDIPAARVHELQQRLPGLTQGEGVLESAFDHYAPVRGPAPARERWDANPLDRKEYLLRVLRRVP</sequence>
<dbReference type="GO" id="GO:0032790">
    <property type="term" value="P:ribosome disassembly"/>
    <property type="evidence" value="ECO:0007669"/>
    <property type="project" value="TreeGrafter"/>
</dbReference>
<dbReference type="PANTHER" id="PTHR43261:SF1">
    <property type="entry name" value="RIBOSOME-RELEASING FACTOR 2, MITOCHONDRIAL"/>
    <property type="match status" value="1"/>
</dbReference>
<feature type="domain" description="Tr-type G" evidence="4">
    <location>
        <begin position="1"/>
        <end position="248"/>
    </location>
</feature>
<accession>A0A6V8KLF1</accession>
<dbReference type="CDD" id="cd04168">
    <property type="entry name" value="TetM_like"/>
    <property type="match status" value="1"/>
</dbReference>
<dbReference type="InterPro" id="IPR020568">
    <property type="entry name" value="Ribosomal_Su5_D2-typ_SF"/>
</dbReference>
<evidence type="ECO:0000313" key="5">
    <source>
        <dbReference type="EMBL" id="GFJ83241.1"/>
    </source>
</evidence>
<dbReference type="InterPro" id="IPR053905">
    <property type="entry name" value="EF-G-like_DII"/>
</dbReference>
<dbReference type="GO" id="GO:0003924">
    <property type="term" value="F:GTPase activity"/>
    <property type="evidence" value="ECO:0007669"/>
    <property type="project" value="InterPro"/>
</dbReference>
<dbReference type="Gene3D" id="3.30.70.870">
    <property type="entry name" value="Elongation Factor G (Translational Gtpase), domain 3"/>
    <property type="match status" value="1"/>
</dbReference>
<dbReference type="InterPro" id="IPR035647">
    <property type="entry name" value="EFG_III/V"/>
</dbReference>
<dbReference type="InterPro" id="IPR031157">
    <property type="entry name" value="G_TR_CS"/>
</dbReference>
<dbReference type="FunFam" id="3.40.50.300:FF:002549">
    <property type="entry name" value="Tetracycline resistance protein, GTP-binding elongation family"/>
    <property type="match status" value="1"/>
</dbReference>
<dbReference type="SUPFAM" id="SSF52540">
    <property type="entry name" value="P-loop containing nucleoside triphosphate hydrolases"/>
    <property type="match status" value="1"/>
</dbReference>
<dbReference type="CDD" id="cd03690">
    <property type="entry name" value="Tet_II"/>
    <property type="match status" value="1"/>
</dbReference>
<dbReference type="InterPro" id="IPR027417">
    <property type="entry name" value="P-loop_NTPase"/>
</dbReference>
<dbReference type="Gene3D" id="3.30.230.10">
    <property type="match status" value="1"/>
</dbReference>
<dbReference type="PRINTS" id="PR01037">
    <property type="entry name" value="TCRTETOQM"/>
</dbReference>
<dbReference type="PRINTS" id="PR00315">
    <property type="entry name" value="ELONGATNFCT"/>
</dbReference>
<dbReference type="PROSITE" id="PS51722">
    <property type="entry name" value="G_TR_2"/>
    <property type="match status" value="1"/>
</dbReference>
<reference evidence="5 6" key="1">
    <citation type="submission" date="2020-03" db="EMBL/GenBank/DDBJ databases">
        <title>Whole genome shotgun sequence of Phytohabitans houttuyneae NBRC 108639.</title>
        <authorList>
            <person name="Komaki H."/>
            <person name="Tamura T."/>
        </authorList>
    </citation>
    <scope>NUCLEOTIDE SEQUENCE [LARGE SCALE GENOMIC DNA]</scope>
    <source>
        <strain evidence="5 6">NBRC 108639</strain>
    </source>
</reference>
<dbReference type="Gene3D" id="2.40.30.10">
    <property type="entry name" value="Translation factors"/>
    <property type="match status" value="1"/>
</dbReference>
<dbReference type="Gene3D" id="3.40.50.300">
    <property type="entry name" value="P-loop containing nucleotide triphosphate hydrolases"/>
    <property type="match status" value="1"/>
</dbReference>
<dbReference type="Proteomes" id="UP000482800">
    <property type="component" value="Unassembled WGS sequence"/>
</dbReference>
<evidence type="ECO:0000256" key="1">
    <source>
        <dbReference type="ARBA" id="ARBA00022741"/>
    </source>
</evidence>
<evidence type="ECO:0000256" key="3">
    <source>
        <dbReference type="ARBA" id="ARBA00023134"/>
    </source>
</evidence>
<dbReference type="InterPro" id="IPR041095">
    <property type="entry name" value="EFG_II"/>
</dbReference>
<dbReference type="InterPro" id="IPR000640">
    <property type="entry name" value="EFG_V-like"/>
</dbReference>
<dbReference type="AlphaFoldDB" id="A0A6V8KLF1"/>
<dbReference type="Pfam" id="PF22042">
    <property type="entry name" value="EF-G_D2"/>
    <property type="match status" value="1"/>
</dbReference>
<dbReference type="Pfam" id="PF00679">
    <property type="entry name" value="EFG_C"/>
    <property type="match status" value="1"/>
</dbReference>
<keyword evidence="1" id="KW-0547">Nucleotide-binding</keyword>
<evidence type="ECO:0000259" key="4">
    <source>
        <dbReference type="PROSITE" id="PS51722"/>
    </source>
</evidence>
<dbReference type="SUPFAM" id="SSF54980">
    <property type="entry name" value="EF-G C-terminal domain-like"/>
    <property type="match status" value="2"/>
</dbReference>
<dbReference type="InterPro" id="IPR005517">
    <property type="entry name" value="Transl_elong_EFG/EF2_IV"/>
</dbReference>
<dbReference type="SUPFAM" id="SSF54211">
    <property type="entry name" value="Ribosomal protein S5 domain 2-like"/>
    <property type="match status" value="1"/>
</dbReference>
<dbReference type="InterPro" id="IPR000795">
    <property type="entry name" value="T_Tr_GTP-bd_dom"/>
</dbReference>
<protein>
    <submittedName>
        <fullName evidence="5">Tetracycline resistance protein, tetM/tetO subfamily</fullName>
    </submittedName>
</protein>
<proteinExistence type="predicted"/>
<dbReference type="GO" id="GO:0005525">
    <property type="term" value="F:GTP binding"/>
    <property type="evidence" value="ECO:0007669"/>
    <property type="project" value="UniProtKB-KW"/>
</dbReference>
<dbReference type="CDD" id="cd01684">
    <property type="entry name" value="Tet_like_IV"/>
    <property type="match status" value="1"/>
</dbReference>
<dbReference type="InterPro" id="IPR014721">
    <property type="entry name" value="Ribsml_uS5_D2-typ_fold_subgr"/>
</dbReference>
<keyword evidence="6" id="KW-1185">Reference proteome</keyword>
<dbReference type="RefSeq" id="WP_246274395.1">
    <property type="nucleotide sequence ID" value="NZ_BAABGO010000020.1"/>
</dbReference>
<dbReference type="PROSITE" id="PS00301">
    <property type="entry name" value="G_TR_1"/>
    <property type="match status" value="1"/>
</dbReference>
<dbReference type="InterPro" id="IPR005225">
    <property type="entry name" value="Small_GTP-bd"/>
</dbReference>
<dbReference type="EMBL" id="BLPF01000003">
    <property type="protein sequence ID" value="GFJ83241.1"/>
    <property type="molecule type" value="Genomic_DNA"/>
</dbReference>
<dbReference type="PANTHER" id="PTHR43261">
    <property type="entry name" value="TRANSLATION ELONGATION FACTOR G-RELATED"/>
    <property type="match status" value="1"/>
</dbReference>
<comment type="caution">
    <text evidence="5">The sequence shown here is derived from an EMBL/GenBank/DDBJ whole genome shotgun (WGS) entry which is preliminary data.</text>
</comment>
<reference evidence="5 6" key="2">
    <citation type="submission" date="2020-03" db="EMBL/GenBank/DDBJ databases">
        <authorList>
            <person name="Ichikawa N."/>
            <person name="Kimura A."/>
            <person name="Kitahashi Y."/>
            <person name="Uohara A."/>
        </authorList>
    </citation>
    <scope>NUCLEOTIDE SEQUENCE [LARGE SCALE GENOMIC DNA]</scope>
    <source>
        <strain evidence="5 6">NBRC 108639</strain>
    </source>
</reference>
<dbReference type="InterPro" id="IPR009000">
    <property type="entry name" value="Transl_B-barrel_sf"/>
</dbReference>
<dbReference type="SMART" id="SM00889">
    <property type="entry name" value="EFG_IV"/>
    <property type="match status" value="1"/>
</dbReference>
<dbReference type="Pfam" id="PF03764">
    <property type="entry name" value="EFG_IV"/>
    <property type="match status" value="1"/>
</dbReference>
<name>A0A6V8KLF1_9ACTN</name>
<dbReference type="NCBIfam" id="TIGR00231">
    <property type="entry name" value="small_GTP"/>
    <property type="match status" value="1"/>
</dbReference>
<dbReference type="Pfam" id="PF00009">
    <property type="entry name" value="GTP_EFTU"/>
    <property type="match status" value="1"/>
</dbReference>
<dbReference type="GO" id="GO:0006412">
    <property type="term" value="P:translation"/>
    <property type="evidence" value="ECO:0007669"/>
    <property type="project" value="UniProtKB-KW"/>
</dbReference>
<gene>
    <name evidence="5" type="ORF">Phou_074210</name>
</gene>
<dbReference type="Pfam" id="PF14492">
    <property type="entry name" value="EFG_III"/>
    <property type="match status" value="1"/>
</dbReference>